<evidence type="ECO:0000256" key="3">
    <source>
        <dbReference type="ARBA" id="ARBA00023274"/>
    </source>
</evidence>
<evidence type="ECO:0000256" key="2">
    <source>
        <dbReference type="ARBA" id="ARBA00022980"/>
    </source>
</evidence>
<dbReference type="InterPro" id="IPR001210">
    <property type="entry name" value="Ribosomal_eS17"/>
</dbReference>
<dbReference type="KEGG" id="tmu:101345117"/>
<feature type="region of interest" description="Disordered" evidence="4">
    <location>
        <begin position="1"/>
        <end position="24"/>
    </location>
</feature>
<sequence>MSKPSRRQPEPSLRSQDMHLGNGAHTNKHVCEEITIIPSKMLFNKIAGYVRCLMKWIQRPPERYLQEEKRERRNNYVPKDSALDKIVEVDSDTEEMLKFLDFGKLSNLQVLQPTNQTFFLIPCLPSGNI</sequence>
<dbReference type="GO" id="GO:1990904">
    <property type="term" value="C:ribonucleoprotein complex"/>
    <property type="evidence" value="ECO:0007669"/>
    <property type="project" value="UniProtKB-KW"/>
</dbReference>
<evidence type="ECO:0000313" key="5">
    <source>
        <dbReference type="Proteomes" id="UP000248480"/>
    </source>
</evidence>
<evidence type="ECO:0000256" key="1">
    <source>
        <dbReference type="ARBA" id="ARBA00010444"/>
    </source>
</evidence>
<organism evidence="5 6">
    <name type="scientific">Trichechus manatus latirostris</name>
    <name type="common">Florida manatee</name>
    <dbReference type="NCBI Taxonomy" id="127582"/>
    <lineage>
        <taxon>Eukaryota</taxon>
        <taxon>Metazoa</taxon>
        <taxon>Chordata</taxon>
        <taxon>Craniata</taxon>
        <taxon>Vertebrata</taxon>
        <taxon>Euteleostomi</taxon>
        <taxon>Mammalia</taxon>
        <taxon>Eutheria</taxon>
        <taxon>Afrotheria</taxon>
        <taxon>Sirenia</taxon>
        <taxon>Trichechidae</taxon>
        <taxon>Trichechus</taxon>
    </lineage>
</organism>
<dbReference type="Gene3D" id="1.10.60.20">
    <property type="entry name" value="Ribosomal protein S17e-like"/>
    <property type="match status" value="1"/>
</dbReference>
<keyword evidence="3" id="KW-0687">Ribonucleoprotein</keyword>
<proteinExistence type="inferred from homology"/>
<gene>
    <name evidence="6" type="primary">LOC101345117</name>
</gene>
<dbReference type="GO" id="GO:0005840">
    <property type="term" value="C:ribosome"/>
    <property type="evidence" value="ECO:0007669"/>
    <property type="project" value="UniProtKB-KW"/>
</dbReference>
<keyword evidence="5" id="KW-1185">Reference proteome</keyword>
<reference evidence="6" key="1">
    <citation type="submission" date="2025-08" db="UniProtKB">
        <authorList>
            <consortium name="RefSeq"/>
        </authorList>
    </citation>
    <scope>IDENTIFICATION</scope>
</reference>
<evidence type="ECO:0000313" key="6">
    <source>
        <dbReference type="RefSeq" id="XP_012411504.1"/>
    </source>
</evidence>
<dbReference type="Pfam" id="PF00833">
    <property type="entry name" value="Ribosomal_S17e"/>
    <property type="match status" value="1"/>
</dbReference>
<dbReference type="RefSeq" id="XP_012411504.1">
    <property type="nucleotide sequence ID" value="XM_012556050.1"/>
</dbReference>
<dbReference type="GeneID" id="101345117"/>
<dbReference type="PANTHER" id="PTHR10732">
    <property type="entry name" value="40S RIBOSOMAL PROTEIN S17"/>
    <property type="match status" value="1"/>
</dbReference>
<protein>
    <submittedName>
        <fullName evidence="6">40S ribosomal protein S17-like</fullName>
    </submittedName>
</protein>
<comment type="similarity">
    <text evidence="1">Belongs to the eukaryotic ribosomal protein eS17 family.</text>
</comment>
<name>A0A2Y9FXI9_TRIMA</name>
<dbReference type="PANTHER" id="PTHR10732:SF14">
    <property type="entry name" value="SMALL RIBOSOMAL SUBUNIT PROTEIN ES17"/>
    <property type="match status" value="1"/>
</dbReference>
<dbReference type="GO" id="GO:0006412">
    <property type="term" value="P:translation"/>
    <property type="evidence" value="ECO:0007669"/>
    <property type="project" value="InterPro"/>
</dbReference>
<dbReference type="InterPro" id="IPR036401">
    <property type="entry name" value="Ribosomal_eS17_sf"/>
</dbReference>
<accession>A0A2Y9FXI9</accession>
<dbReference type="SUPFAM" id="SSF116820">
    <property type="entry name" value="Rps17e-like"/>
    <property type="match status" value="1"/>
</dbReference>
<keyword evidence="2" id="KW-0689">Ribosomal protein</keyword>
<dbReference type="AlphaFoldDB" id="A0A2Y9FXI9"/>
<dbReference type="InParanoid" id="A0A2Y9FXI9"/>
<dbReference type="Proteomes" id="UP000248480">
    <property type="component" value="Unplaced"/>
</dbReference>
<dbReference type="STRING" id="127582.A0A2Y9FXI9"/>
<evidence type="ECO:0000256" key="4">
    <source>
        <dbReference type="SAM" id="MobiDB-lite"/>
    </source>
</evidence>
<dbReference type="GO" id="GO:0003735">
    <property type="term" value="F:structural constituent of ribosome"/>
    <property type="evidence" value="ECO:0007669"/>
    <property type="project" value="InterPro"/>
</dbReference>